<dbReference type="InterPro" id="IPR036693">
    <property type="entry name" value="TF_LuxR_autoind-bd_dom_sf"/>
</dbReference>
<dbReference type="SUPFAM" id="SSF46894">
    <property type="entry name" value="C-terminal effector domain of the bipartite response regulators"/>
    <property type="match status" value="1"/>
</dbReference>
<dbReference type="SUPFAM" id="SSF75516">
    <property type="entry name" value="Pheromone-binding domain of LuxR-like quorum-sensing transcription factors"/>
    <property type="match status" value="1"/>
</dbReference>
<dbReference type="Gene3D" id="3.30.450.80">
    <property type="entry name" value="Transcription factor LuxR-like, autoinducer-binding domain"/>
    <property type="match status" value="1"/>
</dbReference>
<dbReference type="OrthoDB" id="3170288at2"/>
<dbReference type="AlphaFoldDB" id="A0A2D1R4W1"/>
<dbReference type="Pfam" id="PF00196">
    <property type="entry name" value="GerE"/>
    <property type="match status" value="1"/>
</dbReference>
<keyword evidence="2" id="KW-0238">DNA-binding</keyword>
<keyword evidence="3" id="KW-0804">Transcription</keyword>
<dbReference type="GO" id="GO:0003677">
    <property type="term" value="F:DNA binding"/>
    <property type="evidence" value="ECO:0007669"/>
    <property type="project" value="UniProtKB-KW"/>
</dbReference>
<dbReference type="Proteomes" id="UP000037029">
    <property type="component" value="Chromosome"/>
</dbReference>
<dbReference type="PANTHER" id="PTHR44688:SF16">
    <property type="entry name" value="DNA-BINDING TRANSCRIPTIONAL ACTIVATOR DEVR_DOSR"/>
    <property type="match status" value="1"/>
</dbReference>
<proteinExistence type="predicted"/>
<name>A0A2D1R4W1_SPHYA</name>
<gene>
    <name evidence="5" type="ORF">BV87_16810</name>
</gene>
<dbReference type="PROSITE" id="PS50043">
    <property type="entry name" value="HTH_LUXR_2"/>
    <property type="match status" value="1"/>
</dbReference>
<dbReference type="Pfam" id="PF03472">
    <property type="entry name" value="Autoind_bind"/>
    <property type="match status" value="1"/>
</dbReference>
<evidence type="ECO:0000256" key="2">
    <source>
        <dbReference type="ARBA" id="ARBA00023125"/>
    </source>
</evidence>
<dbReference type="Gene3D" id="1.10.10.10">
    <property type="entry name" value="Winged helix-like DNA-binding domain superfamily/Winged helix DNA-binding domain"/>
    <property type="match status" value="1"/>
</dbReference>
<evidence type="ECO:0000259" key="4">
    <source>
        <dbReference type="PROSITE" id="PS50043"/>
    </source>
</evidence>
<protein>
    <recommendedName>
        <fullName evidence="4">HTH luxR-type domain-containing protein</fullName>
    </recommendedName>
</protein>
<dbReference type="InterPro" id="IPR016032">
    <property type="entry name" value="Sig_transdc_resp-reg_C-effctor"/>
</dbReference>
<keyword evidence="1" id="KW-0805">Transcription regulation</keyword>
<feature type="domain" description="HTH luxR-type" evidence="4">
    <location>
        <begin position="182"/>
        <end position="247"/>
    </location>
</feature>
<organism evidence="5 6">
    <name type="scientific">Sphingobium yanoikuyae</name>
    <name type="common">Sphingomonas yanoikuyae</name>
    <dbReference type="NCBI Taxonomy" id="13690"/>
    <lineage>
        <taxon>Bacteria</taxon>
        <taxon>Pseudomonadati</taxon>
        <taxon>Pseudomonadota</taxon>
        <taxon>Alphaproteobacteria</taxon>
        <taxon>Sphingomonadales</taxon>
        <taxon>Sphingomonadaceae</taxon>
        <taxon>Sphingobium</taxon>
    </lineage>
</organism>
<dbReference type="InterPro" id="IPR000792">
    <property type="entry name" value="Tscrpt_reg_LuxR_C"/>
</dbReference>
<evidence type="ECO:0000313" key="6">
    <source>
        <dbReference type="Proteomes" id="UP000037029"/>
    </source>
</evidence>
<evidence type="ECO:0000256" key="1">
    <source>
        <dbReference type="ARBA" id="ARBA00023015"/>
    </source>
</evidence>
<dbReference type="PANTHER" id="PTHR44688">
    <property type="entry name" value="DNA-BINDING TRANSCRIPTIONAL ACTIVATOR DEVR_DOSR"/>
    <property type="match status" value="1"/>
</dbReference>
<dbReference type="EMBL" id="CP020925">
    <property type="protein sequence ID" value="ATP19891.1"/>
    <property type="molecule type" value="Genomic_DNA"/>
</dbReference>
<dbReference type="InterPro" id="IPR005143">
    <property type="entry name" value="TF_LuxR_autoind-bd_dom"/>
</dbReference>
<sequence>MRRTDMYISPRLGKFVNSCGEVQDEFALKELLAEVTPSLGFDQFALVSHVDLVGPPRDAMVITSYHEGWIERSLLRNYYADDPVHAASTKTVTAFLWSVIPAMIRMTKRQQQILEEAKPFGLREGLTIPVQAPGEYRGTCSFGGKNSVTLDADLRGAAQLVGMFAFEAARRLQRARWAPGTQVPEIPTLSQRELDCIALVACGKGNSEIGGILKISPNTVRQYIDEAMRKYDVYKRTELVVRALFDGQICYRALNID</sequence>
<dbReference type="CDD" id="cd06170">
    <property type="entry name" value="LuxR_C_like"/>
    <property type="match status" value="1"/>
</dbReference>
<reference evidence="5 6" key="1">
    <citation type="submission" date="2017-04" db="EMBL/GenBank/DDBJ databases">
        <title>Characterization, genome and methylation analysis of a phthalic acid esters degrading strain Sphingobium yanoikuyae SHJ.</title>
        <authorList>
            <person name="Feng L."/>
        </authorList>
    </citation>
    <scope>NUCLEOTIDE SEQUENCE [LARGE SCALE GENOMIC DNA]</scope>
    <source>
        <strain evidence="5 6">SHJ</strain>
    </source>
</reference>
<dbReference type="PRINTS" id="PR00038">
    <property type="entry name" value="HTHLUXR"/>
</dbReference>
<accession>A0A2D1R4W1</accession>
<evidence type="ECO:0000313" key="5">
    <source>
        <dbReference type="EMBL" id="ATP19891.1"/>
    </source>
</evidence>
<dbReference type="GO" id="GO:0006355">
    <property type="term" value="P:regulation of DNA-templated transcription"/>
    <property type="evidence" value="ECO:0007669"/>
    <property type="project" value="InterPro"/>
</dbReference>
<evidence type="ECO:0000256" key="3">
    <source>
        <dbReference type="ARBA" id="ARBA00023163"/>
    </source>
</evidence>
<dbReference type="SMART" id="SM00421">
    <property type="entry name" value="HTH_LUXR"/>
    <property type="match status" value="1"/>
</dbReference>
<dbReference type="InterPro" id="IPR036388">
    <property type="entry name" value="WH-like_DNA-bd_sf"/>
</dbReference>